<dbReference type="EMBL" id="LT629748">
    <property type="protein sequence ID" value="SDT02583.1"/>
    <property type="molecule type" value="Genomic_DNA"/>
</dbReference>
<dbReference type="Proteomes" id="UP000243426">
    <property type="component" value="Chromosome I"/>
</dbReference>
<keyword evidence="1" id="KW-0521">NADP</keyword>
<feature type="domain" description="Enoyl reductase (ER)" evidence="3">
    <location>
        <begin position="12"/>
        <end position="334"/>
    </location>
</feature>
<dbReference type="InterPro" id="IPR036291">
    <property type="entry name" value="NAD(P)-bd_dom_sf"/>
</dbReference>
<name>A0A1H1WZR3_9GAMM</name>
<accession>A0A1H1WZR3</accession>
<proteinExistence type="predicted"/>
<dbReference type="InterPro" id="IPR014189">
    <property type="entry name" value="Quinone_OxRdtase_PIG3"/>
</dbReference>
<dbReference type="Pfam" id="PF00107">
    <property type="entry name" value="ADH_zinc_N"/>
    <property type="match status" value="1"/>
</dbReference>
<dbReference type="Pfam" id="PF08240">
    <property type="entry name" value="ADH_N"/>
    <property type="match status" value="1"/>
</dbReference>
<dbReference type="CDD" id="cd05276">
    <property type="entry name" value="p53_inducible_oxidoreductase"/>
    <property type="match status" value="1"/>
</dbReference>
<dbReference type="GO" id="GO:0070402">
    <property type="term" value="F:NADPH binding"/>
    <property type="evidence" value="ECO:0007669"/>
    <property type="project" value="TreeGrafter"/>
</dbReference>
<reference evidence="5" key="1">
    <citation type="submission" date="2016-10" db="EMBL/GenBank/DDBJ databases">
        <authorList>
            <person name="Varghese N."/>
            <person name="Submissions S."/>
        </authorList>
    </citation>
    <scope>NUCLEOTIDE SEQUENCE [LARGE SCALE GENOMIC DNA]</scope>
    <source>
        <strain evidence="5">2SM5</strain>
    </source>
</reference>
<dbReference type="NCBIfam" id="TIGR02824">
    <property type="entry name" value="quinone_pig3"/>
    <property type="match status" value="1"/>
</dbReference>
<evidence type="ECO:0000259" key="3">
    <source>
        <dbReference type="SMART" id="SM00829"/>
    </source>
</evidence>
<dbReference type="RefSeq" id="WP_197674215.1">
    <property type="nucleotide sequence ID" value="NZ_LT629748.1"/>
</dbReference>
<evidence type="ECO:0000256" key="1">
    <source>
        <dbReference type="ARBA" id="ARBA00022857"/>
    </source>
</evidence>
<dbReference type="SMART" id="SM00829">
    <property type="entry name" value="PKS_ER"/>
    <property type="match status" value="1"/>
</dbReference>
<keyword evidence="5" id="KW-1185">Reference proteome</keyword>
<protein>
    <submittedName>
        <fullName evidence="4">NADPH2:quinone reductase</fullName>
    </submittedName>
</protein>
<dbReference type="STRING" id="797277.SAMN05216198_3446"/>
<dbReference type="SUPFAM" id="SSF50129">
    <property type="entry name" value="GroES-like"/>
    <property type="match status" value="1"/>
</dbReference>
<keyword evidence="2" id="KW-0560">Oxidoreductase</keyword>
<evidence type="ECO:0000256" key="2">
    <source>
        <dbReference type="ARBA" id="ARBA00023002"/>
    </source>
</evidence>
<sequence length="338" mass="35849">MEMQAVEITEPGGPEVLRITRRPVPVPGQGEVLIRVSAFGINRPDIAQRKGNYPVPPGVTDIPGLEVSGEIIAGDLSHPSNYPGLAQGDAVCALLQGGGYAEYCVAPIAQCLPHPAGFDHVQAAALPETFYTVWSNVFERGALGHGPKGKGETLLVHGGSSGIGTVAIQLAVQRGHKVFATAGSREKCEFCEALGATKAINYHEEDFATAITALTDGVGVDVILDMVGGDYLPKELACAADDGRIVIIALQKGAEATIPLSDILRRRVTITGSTLRPRSVEFKGELSRALLTHVWPLLEQDVIKPVIETVLPASEIIEAHRLMDAGAHKGKILLSWDL</sequence>
<dbReference type="AlphaFoldDB" id="A0A1H1WZR3"/>
<dbReference type="Gene3D" id="3.40.50.720">
    <property type="entry name" value="NAD(P)-binding Rossmann-like Domain"/>
    <property type="match status" value="1"/>
</dbReference>
<dbReference type="InterPro" id="IPR013149">
    <property type="entry name" value="ADH-like_C"/>
</dbReference>
<evidence type="ECO:0000313" key="4">
    <source>
        <dbReference type="EMBL" id="SDT02583.1"/>
    </source>
</evidence>
<dbReference type="GO" id="GO:0016651">
    <property type="term" value="F:oxidoreductase activity, acting on NAD(P)H"/>
    <property type="evidence" value="ECO:0007669"/>
    <property type="project" value="TreeGrafter"/>
</dbReference>
<dbReference type="InterPro" id="IPR020843">
    <property type="entry name" value="ER"/>
</dbReference>
<dbReference type="Gene3D" id="3.90.180.10">
    <property type="entry name" value="Medium-chain alcohol dehydrogenases, catalytic domain"/>
    <property type="match status" value="1"/>
</dbReference>
<dbReference type="InterPro" id="IPR011032">
    <property type="entry name" value="GroES-like_sf"/>
</dbReference>
<evidence type="ECO:0000313" key="5">
    <source>
        <dbReference type="Proteomes" id="UP000243426"/>
    </source>
</evidence>
<organism evidence="4 5">
    <name type="scientific">Halopseudomonas litoralis</name>
    <dbReference type="NCBI Taxonomy" id="797277"/>
    <lineage>
        <taxon>Bacteria</taxon>
        <taxon>Pseudomonadati</taxon>
        <taxon>Pseudomonadota</taxon>
        <taxon>Gammaproteobacteria</taxon>
        <taxon>Pseudomonadales</taxon>
        <taxon>Pseudomonadaceae</taxon>
        <taxon>Halopseudomonas</taxon>
    </lineage>
</organism>
<dbReference type="PANTHER" id="PTHR48106">
    <property type="entry name" value="QUINONE OXIDOREDUCTASE PIG3-RELATED"/>
    <property type="match status" value="1"/>
</dbReference>
<dbReference type="SUPFAM" id="SSF51735">
    <property type="entry name" value="NAD(P)-binding Rossmann-fold domains"/>
    <property type="match status" value="1"/>
</dbReference>
<gene>
    <name evidence="4" type="ORF">SAMN05216198_3446</name>
</gene>
<dbReference type="PANTHER" id="PTHR48106:SF8">
    <property type="entry name" value="OS02G0805600 PROTEIN"/>
    <property type="match status" value="1"/>
</dbReference>
<dbReference type="InterPro" id="IPR013154">
    <property type="entry name" value="ADH-like_N"/>
</dbReference>